<keyword evidence="7" id="KW-1185">Reference proteome</keyword>
<dbReference type="GO" id="GO:0006412">
    <property type="term" value="P:translation"/>
    <property type="evidence" value="ECO:0007669"/>
    <property type="project" value="InterPro"/>
</dbReference>
<reference evidence="8" key="1">
    <citation type="submission" date="2016-06" db="UniProtKB">
        <authorList>
            <consortium name="WormBaseParasite"/>
        </authorList>
    </citation>
    <scope>IDENTIFICATION</scope>
</reference>
<protein>
    <recommendedName>
        <fullName evidence="4">Large ribosomal subunit protein eL34</fullName>
    </recommendedName>
    <alternativeName>
        <fullName evidence="5">60S ribosomal protein L34</fullName>
    </alternativeName>
</protein>
<evidence type="ECO:0000256" key="4">
    <source>
        <dbReference type="ARBA" id="ARBA00035227"/>
    </source>
</evidence>
<keyword evidence="2" id="KW-0689">Ribosomal protein</keyword>
<dbReference type="PRINTS" id="PR01250">
    <property type="entry name" value="RIBOSOMALL34"/>
</dbReference>
<evidence type="ECO:0000256" key="1">
    <source>
        <dbReference type="ARBA" id="ARBA00009875"/>
    </source>
</evidence>
<reference evidence="6 7" key="2">
    <citation type="submission" date="2018-11" db="EMBL/GenBank/DDBJ databases">
        <authorList>
            <consortium name="Pathogen Informatics"/>
        </authorList>
    </citation>
    <scope>NUCLEOTIDE SEQUENCE [LARGE SCALE GENOMIC DNA]</scope>
    <source>
        <strain evidence="6 7">Egypt</strain>
    </source>
</reference>
<gene>
    <name evidence="6" type="ORF">ECPE_LOCUS14871</name>
</gene>
<sequence length="92" mass="10724">MVKTPGGRVVYIYVKKRGTFPKCGDCKTKLPGIKPSRPRERTAMSKRLKTVNRAYGGTRVIRAFMMEEQKVLNQLVKEQKRREKRAEQLSRK</sequence>
<evidence type="ECO:0000313" key="7">
    <source>
        <dbReference type="Proteomes" id="UP000272942"/>
    </source>
</evidence>
<organism evidence="8">
    <name type="scientific">Echinostoma caproni</name>
    <dbReference type="NCBI Taxonomy" id="27848"/>
    <lineage>
        <taxon>Eukaryota</taxon>
        <taxon>Metazoa</taxon>
        <taxon>Spiralia</taxon>
        <taxon>Lophotrochozoa</taxon>
        <taxon>Platyhelminthes</taxon>
        <taxon>Trematoda</taxon>
        <taxon>Digenea</taxon>
        <taxon>Plagiorchiida</taxon>
        <taxon>Echinostomata</taxon>
        <taxon>Echinostomatoidea</taxon>
        <taxon>Echinostomatidae</taxon>
        <taxon>Echinostoma</taxon>
    </lineage>
</organism>
<dbReference type="Gene3D" id="6.20.340.10">
    <property type="match status" value="1"/>
</dbReference>
<dbReference type="GO" id="GO:1990904">
    <property type="term" value="C:ribonucleoprotein complex"/>
    <property type="evidence" value="ECO:0007669"/>
    <property type="project" value="UniProtKB-KW"/>
</dbReference>
<dbReference type="Pfam" id="PF01199">
    <property type="entry name" value="Ribosomal_L34e"/>
    <property type="match status" value="1"/>
</dbReference>
<dbReference type="GO" id="GO:0003735">
    <property type="term" value="F:structural constituent of ribosome"/>
    <property type="evidence" value="ECO:0007669"/>
    <property type="project" value="InterPro"/>
</dbReference>
<evidence type="ECO:0000256" key="3">
    <source>
        <dbReference type="ARBA" id="ARBA00023274"/>
    </source>
</evidence>
<dbReference type="InterPro" id="IPR008195">
    <property type="entry name" value="Ribosomal_eL34"/>
</dbReference>
<dbReference type="EMBL" id="UZAN01058813">
    <property type="protein sequence ID" value="VDP92143.1"/>
    <property type="molecule type" value="Genomic_DNA"/>
</dbReference>
<dbReference type="GO" id="GO:0005840">
    <property type="term" value="C:ribosome"/>
    <property type="evidence" value="ECO:0007669"/>
    <property type="project" value="UniProtKB-KW"/>
</dbReference>
<evidence type="ECO:0000256" key="5">
    <source>
        <dbReference type="ARBA" id="ARBA00035333"/>
    </source>
</evidence>
<evidence type="ECO:0000256" key="2">
    <source>
        <dbReference type="ARBA" id="ARBA00022980"/>
    </source>
</evidence>
<evidence type="ECO:0000313" key="8">
    <source>
        <dbReference type="WBParaSite" id="ECPE_0001491101-mRNA-1"/>
    </source>
</evidence>
<dbReference type="OrthoDB" id="277449at2759"/>
<dbReference type="InterPro" id="IPR038562">
    <property type="entry name" value="Ribosomal_eL34_C_sf"/>
</dbReference>
<comment type="similarity">
    <text evidence="1">Belongs to the eukaryotic ribosomal protein eL34 family.</text>
</comment>
<keyword evidence="3" id="KW-0687">Ribonucleoprotein</keyword>
<dbReference type="AlphaFoldDB" id="A0A183B6N6"/>
<accession>A0A183B6N6</accession>
<name>A0A183B6N6_9TREM</name>
<evidence type="ECO:0000313" key="6">
    <source>
        <dbReference type="EMBL" id="VDP92143.1"/>
    </source>
</evidence>
<proteinExistence type="inferred from homology"/>
<dbReference type="WBParaSite" id="ECPE_0001491101-mRNA-1">
    <property type="protein sequence ID" value="ECPE_0001491101-mRNA-1"/>
    <property type="gene ID" value="ECPE_0001491101"/>
</dbReference>
<dbReference type="PANTHER" id="PTHR10759">
    <property type="entry name" value="60S RIBOSOMAL PROTEIN L34"/>
    <property type="match status" value="1"/>
</dbReference>
<dbReference type="Proteomes" id="UP000272942">
    <property type="component" value="Unassembled WGS sequence"/>
</dbReference>